<feature type="compositionally biased region" description="Basic residues" evidence="1">
    <location>
        <begin position="1"/>
        <end position="10"/>
    </location>
</feature>
<dbReference type="RefSeq" id="WP_042457372.1">
    <property type="nucleotide sequence ID" value="NZ_BBPN01000046.1"/>
</dbReference>
<proteinExistence type="predicted"/>
<dbReference type="EMBL" id="FOAZ01000028">
    <property type="protein sequence ID" value="SEM44792.1"/>
    <property type="molecule type" value="Genomic_DNA"/>
</dbReference>
<dbReference type="STRING" id="235985.SAMN05414137_12870"/>
<accession>A0A1H7YEZ9</accession>
<gene>
    <name evidence="2" type="ORF">SAMN05414137_12870</name>
</gene>
<protein>
    <submittedName>
        <fullName evidence="2">Uncharacterized protein</fullName>
    </submittedName>
</protein>
<name>A0A1H7YEZ9_STRJI</name>
<sequence length="107" mass="12043">MKLLQRHKKPAQPMAAAPGARTEDVVDSEGGSFHHAAQQPLVDVAPYAADSRYRLVRMGGGMLEPLGREEFVPRVHQAYPELDLDDAELVHWADRPWEWPPWHPGEA</sequence>
<evidence type="ECO:0000256" key="1">
    <source>
        <dbReference type="SAM" id="MobiDB-lite"/>
    </source>
</evidence>
<reference evidence="3" key="1">
    <citation type="submission" date="2016-10" db="EMBL/GenBank/DDBJ databases">
        <authorList>
            <person name="Varghese N."/>
        </authorList>
    </citation>
    <scope>NUCLEOTIDE SEQUENCE [LARGE SCALE GENOMIC DNA]</scope>
    <source>
        <strain evidence="3">DSM 45096 / BCRC 16803 / CGMCC 4.1857 / CIP 109030 / JCM 12277 / KCTC 19219 / NBRC 100920 / 33214</strain>
    </source>
</reference>
<dbReference type="eggNOG" id="ENOG503205T">
    <property type="taxonomic scope" value="Bacteria"/>
</dbReference>
<evidence type="ECO:0000313" key="2">
    <source>
        <dbReference type="EMBL" id="SEM44792.1"/>
    </source>
</evidence>
<dbReference type="OrthoDB" id="3872302at2"/>
<keyword evidence="3" id="KW-1185">Reference proteome</keyword>
<evidence type="ECO:0000313" key="3">
    <source>
        <dbReference type="Proteomes" id="UP000183015"/>
    </source>
</evidence>
<feature type="region of interest" description="Disordered" evidence="1">
    <location>
        <begin position="1"/>
        <end position="40"/>
    </location>
</feature>
<dbReference type="Proteomes" id="UP000183015">
    <property type="component" value="Unassembled WGS sequence"/>
</dbReference>
<organism evidence="2 3">
    <name type="scientific">Streptacidiphilus jiangxiensis</name>
    <dbReference type="NCBI Taxonomy" id="235985"/>
    <lineage>
        <taxon>Bacteria</taxon>
        <taxon>Bacillati</taxon>
        <taxon>Actinomycetota</taxon>
        <taxon>Actinomycetes</taxon>
        <taxon>Kitasatosporales</taxon>
        <taxon>Streptomycetaceae</taxon>
        <taxon>Streptacidiphilus</taxon>
    </lineage>
</organism>
<dbReference type="AlphaFoldDB" id="A0A1H7YEZ9"/>